<comment type="similarity">
    <text evidence="1">Belongs to the thioredoxin family. DsbA subfamily.</text>
</comment>
<dbReference type="AlphaFoldDB" id="E3J189"/>
<dbReference type="RefSeq" id="WP_013422388.1">
    <property type="nucleotide sequence ID" value="NC_014666.1"/>
</dbReference>
<keyword evidence="10" id="KW-1185">Reference proteome</keyword>
<dbReference type="InterPro" id="IPR036249">
    <property type="entry name" value="Thioredoxin-like_sf"/>
</dbReference>
<keyword evidence="3" id="KW-0560">Oxidoreductase</keyword>
<evidence type="ECO:0000256" key="6">
    <source>
        <dbReference type="SAM" id="MobiDB-lite"/>
    </source>
</evidence>
<reference evidence="9 10" key="1">
    <citation type="submission" date="2010-10" db="EMBL/GenBank/DDBJ databases">
        <title>Complete sequence of Frankia sp. EuI1c.</title>
        <authorList>
            <consortium name="US DOE Joint Genome Institute"/>
            <person name="Lucas S."/>
            <person name="Copeland A."/>
            <person name="Lapidus A."/>
            <person name="Cheng J.-F."/>
            <person name="Bruce D."/>
            <person name="Goodwin L."/>
            <person name="Pitluck S."/>
            <person name="Chertkov O."/>
            <person name="Detter J.C."/>
            <person name="Han C."/>
            <person name="Tapia R."/>
            <person name="Land M."/>
            <person name="Hauser L."/>
            <person name="Jeffries C."/>
            <person name="Kyrpides N."/>
            <person name="Ivanova N."/>
            <person name="Mikhailova N."/>
            <person name="Beauchemin N."/>
            <person name="Sen A."/>
            <person name="Sur S.A."/>
            <person name="Gtari M."/>
            <person name="Wall L."/>
            <person name="Tisa L."/>
            <person name="Woyke T."/>
        </authorList>
    </citation>
    <scope>NUCLEOTIDE SEQUENCE [LARGE SCALE GENOMIC DNA]</scope>
    <source>
        <strain evidence="10">DSM 45817 / CECT 9037 / EuI1c</strain>
    </source>
</reference>
<dbReference type="PANTHER" id="PTHR13887:SF14">
    <property type="entry name" value="DISULFIDE BOND FORMATION PROTEIN D"/>
    <property type="match status" value="1"/>
</dbReference>
<evidence type="ECO:0000256" key="4">
    <source>
        <dbReference type="ARBA" id="ARBA00023157"/>
    </source>
</evidence>
<organism evidence="9 10">
    <name type="scientific">Pseudofrankia inefficax (strain DSM 45817 / CECT 9037 / DDB 130130 / EuI1c)</name>
    <name type="common">Frankia inefficax</name>
    <dbReference type="NCBI Taxonomy" id="298654"/>
    <lineage>
        <taxon>Bacteria</taxon>
        <taxon>Bacillati</taxon>
        <taxon>Actinomycetota</taxon>
        <taxon>Actinomycetes</taxon>
        <taxon>Frankiales</taxon>
        <taxon>Frankiaceae</taxon>
        <taxon>Pseudofrankia</taxon>
    </lineage>
</organism>
<feature type="transmembrane region" description="Helical" evidence="7">
    <location>
        <begin position="60"/>
        <end position="80"/>
    </location>
</feature>
<keyword evidence="7" id="KW-0812">Transmembrane</keyword>
<feature type="compositionally biased region" description="Basic and acidic residues" evidence="6">
    <location>
        <begin position="28"/>
        <end position="44"/>
    </location>
</feature>
<accession>E3J189</accession>
<dbReference type="KEGG" id="fri:FraEuI1c_1195"/>
<feature type="compositionally biased region" description="Gly residues" evidence="6">
    <location>
        <begin position="1"/>
        <end position="25"/>
    </location>
</feature>
<evidence type="ECO:0000256" key="1">
    <source>
        <dbReference type="ARBA" id="ARBA00005791"/>
    </source>
</evidence>
<evidence type="ECO:0000256" key="5">
    <source>
        <dbReference type="ARBA" id="ARBA00023284"/>
    </source>
</evidence>
<evidence type="ECO:0000256" key="7">
    <source>
        <dbReference type="SAM" id="Phobius"/>
    </source>
</evidence>
<dbReference type="SUPFAM" id="SSF52833">
    <property type="entry name" value="Thioredoxin-like"/>
    <property type="match status" value="1"/>
</dbReference>
<feature type="domain" description="Thioredoxin-like fold" evidence="8">
    <location>
        <begin position="100"/>
        <end position="255"/>
    </location>
</feature>
<keyword evidence="2" id="KW-0732">Signal</keyword>
<evidence type="ECO:0000313" key="10">
    <source>
        <dbReference type="Proteomes" id="UP000002484"/>
    </source>
</evidence>
<keyword evidence="5" id="KW-0676">Redox-active center</keyword>
<evidence type="ECO:0000256" key="2">
    <source>
        <dbReference type="ARBA" id="ARBA00022729"/>
    </source>
</evidence>
<keyword evidence="7" id="KW-0472">Membrane</keyword>
<sequence>MSTGAGRGSGRGNGPGAGRSGGGVDTGPRPDRDPRGAVRRERAAAARAQAAARERRRKQMIVLASVLGVIILAAVIGIVVQNTRQHSKPVVLPATATGQDNGIVVGKATAPVTVDFYEDFQCPICRQFETTTGSTVRSLIDAGKIKAVYHMMSFIGPDSVRAANAGAAAANDGKFEQYHQVLFANQPAENSGGFSNDRLIQLGSQVGLTSPAFTSAVRSGRYDGYVAKVADSASKRGVTGTPTVMVDGKTLSQDQLLPDPFKAAVNAAG</sequence>
<keyword evidence="7" id="KW-1133">Transmembrane helix</keyword>
<dbReference type="InterPro" id="IPR012336">
    <property type="entry name" value="Thioredoxin-like_fold"/>
</dbReference>
<evidence type="ECO:0000256" key="3">
    <source>
        <dbReference type="ARBA" id="ARBA00023002"/>
    </source>
</evidence>
<gene>
    <name evidence="9" type="ordered locus">FraEuI1c_1195</name>
</gene>
<dbReference type="PANTHER" id="PTHR13887">
    <property type="entry name" value="GLUTATHIONE S-TRANSFERASE KAPPA"/>
    <property type="match status" value="1"/>
</dbReference>
<protein>
    <submittedName>
        <fullName evidence="9">DSBA oxidoreductase</fullName>
    </submittedName>
</protein>
<dbReference type="STRING" id="298654.FraEuI1c_1195"/>
<dbReference type="Pfam" id="PF13462">
    <property type="entry name" value="Thioredoxin_4"/>
    <property type="match status" value="1"/>
</dbReference>
<dbReference type="HOGENOM" id="CLU_000288_47_3_11"/>
<dbReference type="Proteomes" id="UP000002484">
    <property type="component" value="Chromosome"/>
</dbReference>
<dbReference type="OrthoDB" id="117402at2"/>
<keyword evidence="4" id="KW-1015">Disulfide bond</keyword>
<dbReference type="eggNOG" id="COG1651">
    <property type="taxonomic scope" value="Bacteria"/>
</dbReference>
<dbReference type="EMBL" id="CP002299">
    <property type="protein sequence ID" value="ADP79267.1"/>
    <property type="molecule type" value="Genomic_DNA"/>
</dbReference>
<evidence type="ECO:0000259" key="8">
    <source>
        <dbReference type="Pfam" id="PF13462"/>
    </source>
</evidence>
<proteinExistence type="inferred from homology"/>
<dbReference type="GO" id="GO:0016491">
    <property type="term" value="F:oxidoreductase activity"/>
    <property type="evidence" value="ECO:0007669"/>
    <property type="project" value="UniProtKB-KW"/>
</dbReference>
<evidence type="ECO:0000313" key="9">
    <source>
        <dbReference type="EMBL" id="ADP79267.1"/>
    </source>
</evidence>
<name>E3J189_PSEI1</name>
<dbReference type="InParanoid" id="E3J189"/>
<feature type="region of interest" description="Disordered" evidence="6">
    <location>
        <begin position="1"/>
        <end position="51"/>
    </location>
</feature>
<dbReference type="Gene3D" id="3.40.30.10">
    <property type="entry name" value="Glutaredoxin"/>
    <property type="match status" value="1"/>
</dbReference>